<accession>A0A562RFL2</accession>
<dbReference type="OrthoDB" id="280278at2"/>
<gene>
    <name evidence="2" type="ORF">LZ24_02727</name>
</gene>
<feature type="domain" description="Dinitrogenase iron-molybdenum cofactor biosynthesis" evidence="1">
    <location>
        <begin position="10"/>
        <end position="92"/>
    </location>
</feature>
<keyword evidence="3" id="KW-1185">Reference proteome</keyword>
<dbReference type="InterPro" id="IPR003731">
    <property type="entry name" value="Di-Nase_FeMo-co_biosynth"/>
</dbReference>
<dbReference type="AlphaFoldDB" id="A0A562RFL2"/>
<dbReference type="InterPro" id="IPR036105">
    <property type="entry name" value="DiNase_FeMo-co_biosyn_sf"/>
</dbReference>
<comment type="caution">
    <text evidence="2">The sequence shown here is derived from an EMBL/GenBank/DDBJ whole genome shotgun (WGS) entry which is preliminary data.</text>
</comment>
<dbReference type="EMBL" id="VLLC01000025">
    <property type="protein sequence ID" value="TWI67798.1"/>
    <property type="molecule type" value="Genomic_DNA"/>
</dbReference>
<dbReference type="PANTHER" id="PTHR42983">
    <property type="entry name" value="DINITROGENASE IRON-MOLYBDENUM COFACTOR PROTEIN-RELATED"/>
    <property type="match status" value="1"/>
</dbReference>
<dbReference type="Gene3D" id="3.30.420.130">
    <property type="entry name" value="Dinitrogenase iron-molybdenum cofactor biosynthesis domain"/>
    <property type="match status" value="1"/>
</dbReference>
<dbReference type="Pfam" id="PF02579">
    <property type="entry name" value="Nitro_FeMo-Co"/>
    <property type="match status" value="1"/>
</dbReference>
<sequence length="110" mass="11826">MKVAIPVAEGKLAVHFGHVQEFALVHVNDGKIEKTESLTPPPHEPGVLPRWVESIGATLVIAGGMGHKAQQLFAEKNITVLTGAPSEAPEVLVRQYLENCLQTGVNLCDH</sequence>
<protein>
    <submittedName>
        <fullName evidence="2">Putative Fe-Mo cluster-binding NifX family protein</fullName>
    </submittedName>
</protein>
<name>A0A562RFL2_9BACT</name>
<evidence type="ECO:0000259" key="1">
    <source>
        <dbReference type="Pfam" id="PF02579"/>
    </source>
</evidence>
<organism evidence="2 3">
    <name type="scientific">Desulfobotulus alkaliphilus</name>
    <dbReference type="NCBI Taxonomy" id="622671"/>
    <lineage>
        <taxon>Bacteria</taxon>
        <taxon>Pseudomonadati</taxon>
        <taxon>Thermodesulfobacteriota</taxon>
        <taxon>Desulfobacteria</taxon>
        <taxon>Desulfobacterales</taxon>
        <taxon>Desulfobacteraceae</taxon>
        <taxon>Desulfobotulus</taxon>
    </lineage>
</organism>
<reference evidence="2 3" key="1">
    <citation type="submission" date="2019-07" db="EMBL/GenBank/DDBJ databases">
        <title>Genome sequencing of 100 strains of the haloalkaliphilic chemolithoautotrophic sulfur-oxidizing bacterium Thioalkalivibrio.</title>
        <authorList>
            <person name="Muyzer G."/>
        </authorList>
    </citation>
    <scope>NUCLEOTIDE SEQUENCE [LARGE SCALE GENOMIC DNA]</scope>
    <source>
        <strain evidence="2 3">ASO4-4</strain>
    </source>
</reference>
<dbReference type="Proteomes" id="UP000318307">
    <property type="component" value="Unassembled WGS sequence"/>
</dbReference>
<proteinExistence type="predicted"/>
<dbReference type="SUPFAM" id="SSF53146">
    <property type="entry name" value="Nitrogenase accessory factor-like"/>
    <property type="match status" value="1"/>
</dbReference>
<evidence type="ECO:0000313" key="3">
    <source>
        <dbReference type="Proteomes" id="UP000318307"/>
    </source>
</evidence>
<dbReference type="RefSeq" id="WP_144685958.1">
    <property type="nucleotide sequence ID" value="NZ_VLLC01000025.1"/>
</dbReference>
<evidence type="ECO:0000313" key="2">
    <source>
        <dbReference type="EMBL" id="TWI67798.1"/>
    </source>
</evidence>
<dbReference type="PANTHER" id="PTHR42983:SF1">
    <property type="entry name" value="IRON-MOLYBDENUM PROTEIN"/>
    <property type="match status" value="1"/>
</dbReference>